<comment type="caution">
    <text evidence="1">The sequence shown here is derived from an EMBL/GenBank/DDBJ whole genome shotgun (WGS) entry which is preliminary data.</text>
</comment>
<dbReference type="AlphaFoldDB" id="A0A1F5GC57"/>
<evidence type="ECO:0000313" key="2">
    <source>
        <dbReference type="Proteomes" id="UP000177369"/>
    </source>
</evidence>
<evidence type="ECO:0000313" key="1">
    <source>
        <dbReference type="EMBL" id="OGD89440.1"/>
    </source>
</evidence>
<protein>
    <submittedName>
        <fullName evidence="1">Uncharacterized protein</fullName>
    </submittedName>
</protein>
<dbReference type="Pfam" id="PF10127">
    <property type="entry name" value="RlaP"/>
    <property type="match status" value="1"/>
</dbReference>
<dbReference type="InterPro" id="IPR018775">
    <property type="entry name" value="RlaP"/>
</dbReference>
<proteinExistence type="predicted"/>
<organism evidence="1 2">
    <name type="scientific">Candidatus Curtissbacteria bacterium RIFCSPHIGHO2_02_FULL_40_16b</name>
    <dbReference type="NCBI Taxonomy" id="1797714"/>
    <lineage>
        <taxon>Bacteria</taxon>
        <taxon>Candidatus Curtissiibacteriota</taxon>
    </lineage>
</organism>
<dbReference type="EMBL" id="MFBD01000003">
    <property type="protein sequence ID" value="OGD89440.1"/>
    <property type="molecule type" value="Genomic_DNA"/>
</dbReference>
<gene>
    <name evidence="1" type="ORF">A3D04_04555</name>
</gene>
<dbReference type="STRING" id="1797714.A3D04_04555"/>
<accession>A0A1F5GC57</accession>
<name>A0A1F5GC57_9BACT</name>
<sequence length="77" mass="8931">MLKNTIVAKLNEIEKEKQVKILYAVESGSRAWGFESKDSDYDVRFIFASRKPRQKLNIWAGMKRRGNILPRTFDLGA</sequence>
<reference evidence="1 2" key="1">
    <citation type="journal article" date="2016" name="Nat. Commun.">
        <title>Thousands of microbial genomes shed light on interconnected biogeochemical processes in an aquifer system.</title>
        <authorList>
            <person name="Anantharaman K."/>
            <person name="Brown C.T."/>
            <person name="Hug L.A."/>
            <person name="Sharon I."/>
            <person name="Castelle C.J."/>
            <person name="Probst A.J."/>
            <person name="Thomas B.C."/>
            <person name="Singh A."/>
            <person name="Wilkins M.J."/>
            <person name="Karaoz U."/>
            <person name="Brodie E.L."/>
            <person name="Williams K.H."/>
            <person name="Hubbard S.S."/>
            <person name="Banfield J.F."/>
        </authorList>
    </citation>
    <scope>NUCLEOTIDE SEQUENCE [LARGE SCALE GENOMIC DNA]</scope>
</reference>
<dbReference type="Proteomes" id="UP000177369">
    <property type="component" value="Unassembled WGS sequence"/>
</dbReference>